<reference evidence="2 3" key="1">
    <citation type="journal article" date="2016" name="Mol. Biol. Evol.">
        <title>Comparative Genomics of Early-Diverging Mushroom-Forming Fungi Provides Insights into the Origins of Lignocellulose Decay Capabilities.</title>
        <authorList>
            <person name="Nagy L.G."/>
            <person name="Riley R."/>
            <person name="Tritt A."/>
            <person name="Adam C."/>
            <person name="Daum C."/>
            <person name="Floudas D."/>
            <person name="Sun H."/>
            <person name="Yadav J.S."/>
            <person name="Pangilinan J."/>
            <person name="Larsson K.H."/>
            <person name="Matsuura K."/>
            <person name="Barry K."/>
            <person name="Labutti K."/>
            <person name="Kuo R."/>
            <person name="Ohm R.A."/>
            <person name="Bhattacharya S.S."/>
            <person name="Shirouzu T."/>
            <person name="Yoshinaga Y."/>
            <person name="Martin F.M."/>
            <person name="Grigoriev I.V."/>
            <person name="Hibbett D.S."/>
        </authorList>
    </citation>
    <scope>NUCLEOTIDE SEQUENCE [LARGE SCALE GENOMIC DNA]</scope>
    <source>
        <strain evidence="2 3">HHB12733</strain>
    </source>
</reference>
<keyword evidence="3" id="KW-1185">Reference proteome</keyword>
<accession>A0A165IQJ0</accession>
<feature type="compositionally biased region" description="Basic and acidic residues" evidence="1">
    <location>
        <begin position="17"/>
        <end position="42"/>
    </location>
</feature>
<evidence type="ECO:0000256" key="1">
    <source>
        <dbReference type="SAM" id="MobiDB-lite"/>
    </source>
</evidence>
<evidence type="ECO:0000313" key="3">
    <source>
        <dbReference type="Proteomes" id="UP000076842"/>
    </source>
</evidence>
<dbReference type="AlphaFoldDB" id="A0A165IQJ0"/>
<dbReference type="EMBL" id="KV423927">
    <property type="protein sequence ID" value="KZT60871.1"/>
    <property type="molecule type" value="Genomic_DNA"/>
</dbReference>
<gene>
    <name evidence="2" type="ORF">CALCODRAFT_506516</name>
</gene>
<feature type="compositionally biased region" description="Polar residues" evidence="1">
    <location>
        <begin position="52"/>
        <end position="64"/>
    </location>
</feature>
<evidence type="ECO:0000313" key="2">
    <source>
        <dbReference type="EMBL" id="KZT60871.1"/>
    </source>
</evidence>
<sequence>MWDGDAATPRVTWETPTPRDQHSPPRKFQRSDCDPDVVDDKGGSSPLGPESTCGTQSSSKTGASETAVDDEVRGLEMAGVEGTNSDANKFFQDSPQPRGLRPSCYSYLHFDMPIIDSLAMVTMVGKLHCVAVTSDATVQLYTINPETQLWTVMTSFVIEPNGTVLEAFAPTVNLQQDGATVLLPLSLVKPSSVDGHSLTVVEMVQRGATAEFRSICPSTEVPLVSDGRWTVYHQVGHAQLIARRDADGTCIHLRGYGEARLGRLAATIINDCLWVVNCDFACVERFSLLEEWARERPDSAESLPVEPICRAGVDDGIVKARFEVTVDNRPFLVIQYQDWITLYKMQECADPSQTPLVPIWVFDLSFPDEFEPRYISDFTLMIDSGQMFFLDQSLNPNRTAVLMATQIDMSSTGSTPIYASRNDAWVAAEGGPANLLKHMDYMRYDHTKQTLLLARKHSCLWITMQLESVPDREVTQPIKLNISGDSHRSLTIEAMRNNTNWRRELAIKARRQLTSTHPDEHVFPVVESVKQLVPGLITGKALERYWPDWVAQPWGDPWVLLYGAGVDVSMELVAVYITAYMNYAVIRADFPDGARYFRLDRSQEADHIQGSMALRFWNQHSWQGCLDESAPGNTDGSSWVLHFDALCTEEAAQVERKKIADELNSGPDESAPSPEVLDAWLRLGFISVGDLSNGAGE</sequence>
<dbReference type="InParanoid" id="A0A165IQJ0"/>
<proteinExistence type="predicted"/>
<feature type="region of interest" description="Disordered" evidence="1">
    <location>
        <begin position="1"/>
        <end position="68"/>
    </location>
</feature>
<name>A0A165IQJ0_9BASI</name>
<dbReference type="Proteomes" id="UP000076842">
    <property type="component" value="Unassembled WGS sequence"/>
</dbReference>
<dbReference type="OrthoDB" id="3407546at2759"/>
<organism evidence="2 3">
    <name type="scientific">Calocera cornea HHB12733</name>
    <dbReference type="NCBI Taxonomy" id="1353952"/>
    <lineage>
        <taxon>Eukaryota</taxon>
        <taxon>Fungi</taxon>
        <taxon>Dikarya</taxon>
        <taxon>Basidiomycota</taxon>
        <taxon>Agaricomycotina</taxon>
        <taxon>Dacrymycetes</taxon>
        <taxon>Dacrymycetales</taxon>
        <taxon>Dacrymycetaceae</taxon>
        <taxon>Calocera</taxon>
    </lineage>
</organism>
<protein>
    <submittedName>
        <fullName evidence="2">Uncharacterized protein</fullName>
    </submittedName>
</protein>